<feature type="region of interest" description="Disordered" evidence="1">
    <location>
        <begin position="51"/>
        <end position="72"/>
    </location>
</feature>
<dbReference type="Proteomes" id="UP000433652">
    <property type="component" value="Unassembled WGS sequence"/>
</dbReference>
<organism evidence="3 4">
    <name type="scientific">Croceibacterium salegens</name>
    <dbReference type="NCBI Taxonomy" id="1737568"/>
    <lineage>
        <taxon>Bacteria</taxon>
        <taxon>Pseudomonadati</taxon>
        <taxon>Pseudomonadota</taxon>
        <taxon>Alphaproteobacteria</taxon>
        <taxon>Sphingomonadales</taxon>
        <taxon>Erythrobacteraceae</taxon>
        <taxon>Croceibacterium</taxon>
    </lineage>
</organism>
<dbReference type="OrthoDB" id="7054794at2"/>
<evidence type="ECO:0000256" key="2">
    <source>
        <dbReference type="SAM" id="SignalP"/>
    </source>
</evidence>
<keyword evidence="4" id="KW-1185">Reference proteome</keyword>
<protein>
    <submittedName>
        <fullName evidence="3">Uncharacterized protein</fullName>
    </submittedName>
</protein>
<reference evidence="3 4" key="1">
    <citation type="submission" date="2019-12" db="EMBL/GenBank/DDBJ databases">
        <title>Genomic-based taxomic classification of the family Erythrobacteraceae.</title>
        <authorList>
            <person name="Xu L."/>
        </authorList>
    </citation>
    <scope>NUCLEOTIDE SEQUENCE [LARGE SCALE GENOMIC DNA]</scope>
    <source>
        <strain evidence="3 4">MCCC 1K01500</strain>
    </source>
</reference>
<keyword evidence="2" id="KW-0732">Signal</keyword>
<evidence type="ECO:0000313" key="4">
    <source>
        <dbReference type="Proteomes" id="UP000433652"/>
    </source>
</evidence>
<accession>A0A6I4SSJ1</accession>
<proteinExistence type="predicted"/>
<gene>
    <name evidence="3" type="ORF">GRI89_00425</name>
</gene>
<feature type="chain" id="PRO_5026267328" evidence="2">
    <location>
        <begin position="24"/>
        <end position="274"/>
    </location>
</feature>
<name>A0A6I4SSJ1_9SPHN</name>
<evidence type="ECO:0000313" key="3">
    <source>
        <dbReference type="EMBL" id="MXO58010.1"/>
    </source>
</evidence>
<sequence length="274" mass="30131">MRRGWALFSIGLALLAGPACVQAQDNEIVPAPTAAQWAAIADLPDFSGTWLPDIGDQKRQEQGPDSPPWKPDVQKQVDHWFAEEDAGRPRGLLVDCLPHGMPSLMLITHNAIEFLVTPGRVTVLGEVDGNRLRRIHTDGRSMPEDPDPSFDGYSVGHWEGDALMVETTAILPQTYLAVSEAVGIPSNGGMTVSERIHLIAPDTMAVDMEITAPELLTRPWKTRRIYNRSRDRIDEIQEGVCRQGDFHEDTDEYGNAIYVPTTSSDDGNLLPPGS</sequence>
<dbReference type="AlphaFoldDB" id="A0A6I4SSJ1"/>
<dbReference type="RefSeq" id="WP_159791302.1">
    <property type="nucleotide sequence ID" value="NZ_WTYM01000021.1"/>
</dbReference>
<comment type="caution">
    <text evidence="3">The sequence shown here is derived from an EMBL/GenBank/DDBJ whole genome shotgun (WGS) entry which is preliminary data.</text>
</comment>
<dbReference type="EMBL" id="WTYM01000021">
    <property type="protein sequence ID" value="MXO58010.1"/>
    <property type="molecule type" value="Genomic_DNA"/>
</dbReference>
<feature type="signal peptide" evidence="2">
    <location>
        <begin position="1"/>
        <end position="23"/>
    </location>
</feature>
<evidence type="ECO:0000256" key="1">
    <source>
        <dbReference type="SAM" id="MobiDB-lite"/>
    </source>
</evidence>